<keyword evidence="14" id="KW-0829">Tyrosine-protein kinase</keyword>
<evidence type="ECO:0000256" key="14">
    <source>
        <dbReference type="ARBA" id="ARBA00023137"/>
    </source>
</evidence>
<evidence type="ECO:0000256" key="1">
    <source>
        <dbReference type="ARBA" id="ARBA00004429"/>
    </source>
</evidence>
<comment type="catalytic activity">
    <reaction evidence="15">
        <text>L-tyrosyl-[protein] + ATP = O-phospho-L-tyrosyl-[protein] + ADP + H(+)</text>
        <dbReference type="Rhea" id="RHEA:10596"/>
        <dbReference type="Rhea" id="RHEA-COMP:10136"/>
        <dbReference type="Rhea" id="RHEA-COMP:20101"/>
        <dbReference type="ChEBI" id="CHEBI:15378"/>
        <dbReference type="ChEBI" id="CHEBI:30616"/>
        <dbReference type="ChEBI" id="CHEBI:46858"/>
        <dbReference type="ChEBI" id="CHEBI:61978"/>
        <dbReference type="ChEBI" id="CHEBI:456216"/>
        <dbReference type="EC" id="2.7.10.2"/>
    </reaction>
</comment>
<dbReference type="NCBIfam" id="TIGR01005">
    <property type="entry name" value="eps_transp_fam"/>
    <property type="match status" value="1"/>
</dbReference>
<organism evidence="22 23">
    <name type="scientific">Mycoplana rhizolycopersici</name>
    <dbReference type="NCBI Taxonomy" id="2746702"/>
    <lineage>
        <taxon>Bacteria</taxon>
        <taxon>Pseudomonadati</taxon>
        <taxon>Pseudomonadota</taxon>
        <taxon>Alphaproteobacteria</taxon>
        <taxon>Hyphomicrobiales</taxon>
        <taxon>Rhizobiaceae</taxon>
        <taxon>Mycoplana</taxon>
    </lineage>
</organism>
<evidence type="ECO:0000256" key="6">
    <source>
        <dbReference type="ARBA" id="ARBA00022519"/>
    </source>
</evidence>
<keyword evidence="11" id="KW-0067">ATP-binding</keyword>
<evidence type="ECO:0000256" key="2">
    <source>
        <dbReference type="ARBA" id="ARBA00007316"/>
    </source>
</evidence>
<evidence type="ECO:0000259" key="19">
    <source>
        <dbReference type="Pfam" id="PF02706"/>
    </source>
</evidence>
<feature type="transmembrane region" description="Helical" evidence="18">
    <location>
        <begin position="39"/>
        <end position="61"/>
    </location>
</feature>
<feature type="region of interest" description="Disordered" evidence="17">
    <location>
        <begin position="515"/>
        <end position="534"/>
    </location>
</feature>
<dbReference type="CDD" id="cd05387">
    <property type="entry name" value="BY-kinase"/>
    <property type="match status" value="1"/>
</dbReference>
<comment type="subcellular location">
    <subcellularLocation>
        <location evidence="1">Cell inner membrane</location>
        <topology evidence="1">Multi-pass membrane protein</topology>
    </subcellularLocation>
</comment>
<evidence type="ECO:0000256" key="15">
    <source>
        <dbReference type="ARBA" id="ARBA00051245"/>
    </source>
</evidence>
<keyword evidence="13 18" id="KW-0472">Membrane</keyword>
<evidence type="ECO:0000256" key="4">
    <source>
        <dbReference type="ARBA" id="ARBA00011903"/>
    </source>
</evidence>
<dbReference type="Pfam" id="PF13614">
    <property type="entry name" value="AAA_31"/>
    <property type="match status" value="1"/>
</dbReference>
<dbReference type="InterPro" id="IPR005702">
    <property type="entry name" value="Wzc-like_C"/>
</dbReference>
<evidence type="ECO:0000313" key="22">
    <source>
        <dbReference type="EMBL" id="NVP55237.1"/>
    </source>
</evidence>
<dbReference type="InterPro" id="IPR025669">
    <property type="entry name" value="AAA_dom"/>
</dbReference>
<dbReference type="EMBL" id="JABXYK010000004">
    <property type="protein sequence ID" value="NVP55237.1"/>
    <property type="molecule type" value="Genomic_DNA"/>
</dbReference>
<comment type="similarity">
    <text evidence="3">Belongs to the etk/wzc family.</text>
</comment>
<keyword evidence="9" id="KW-0547">Nucleotide-binding</keyword>
<evidence type="ECO:0000259" key="20">
    <source>
        <dbReference type="Pfam" id="PF13614"/>
    </source>
</evidence>
<dbReference type="Pfam" id="PF13807">
    <property type="entry name" value="GNVR"/>
    <property type="match status" value="1"/>
</dbReference>
<dbReference type="Gene3D" id="3.40.50.300">
    <property type="entry name" value="P-loop containing nucleotide triphosphate hydrolases"/>
    <property type="match status" value="1"/>
</dbReference>
<dbReference type="GO" id="GO:0004715">
    <property type="term" value="F:non-membrane spanning protein tyrosine kinase activity"/>
    <property type="evidence" value="ECO:0007669"/>
    <property type="project" value="UniProtKB-EC"/>
</dbReference>
<accession>A0ABX2QBY1</accession>
<dbReference type="SUPFAM" id="SSF52540">
    <property type="entry name" value="P-loop containing nucleoside triphosphate hydrolases"/>
    <property type="match status" value="1"/>
</dbReference>
<dbReference type="PANTHER" id="PTHR32309">
    <property type="entry name" value="TYROSINE-PROTEIN KINASE"/>
    <property type="match status" value="1"/>
</dbReference>
<keyword evidence="7 22" id="KW-0808">Transferase</keyword>
<keyword evidence="8 18" id="KW-0812">Transmembrane</keyword>
<keyword evidence="5" id="KW-1003">Cell membrane</keyword>
<feature type="domain" description="AAA" evidence="20">
    <location>
        <begin position="572"/>
        <end position="716"/>
    </location>
</feature>
<evidence type="ECO:0000256" key="18">
    <source>
        <dbReference type="SAM" id="Phobius"/>
    </source>
</evidence>
<keyword evidence="10" id="KW-0418">Kinase</keyword>
<evidence type="ECO:0000256" key="5">
    <source>
        <dbReference type="ARBA" id="ARBA00022475"/>
    </source>
</evidence>
<comment type="similarity">
    <text evidence="2">Belongs to the CpsD/CapB family.</text>
</comment>
<dbReference type="Proteomes" id="UP000659172">
    <property type="component" value="Unassembled WGS sequence"/>
</dbReference>
<evidence type="ECO:0000256" key="13">
    <source>
        <dbReference type="ARBA" id="ARBA00023136"/>
    </source>
</evidence>
<sequence>MNQRSLPLSRSLPHTIDSSDAFIDLDRLLSAVQRRYKTLAFFTIAAILCGAAYLASATPLYTSMTQVLIDDSLSRYAEEQDSSTQNSQQLDTRIASTVEILKSGKLALRVVDQADLSDNQLLTNPPRSLMATVKGWVAAVSGVFAKGSRVSEDDLANARRQKAAAMLQQSLRVERVSRSSVVSIAFTSPDPRLSALVARTYADAYLSDQLSANFEASERASEWLQERIDDLGKRAQTAAMEVETYKRDNNLTSTRGALMSEQQLADLNSQLIIAQADAASASARYDQLNSIIQTGPEKAVENSVLTAKEIDNSAIQDLRNRYGSVNKREQDVTQNFGADHPQAVALRAEKVDLSRQIFRELQQMTATYRNEYEVARSREQSLRDSIDRVAGRNSDANEAQVKLRELEQKATTLKAVYESYLNRYEQASQQRSFPIAKARVISEAGVPVSPSSPKKTMIMALSAVLGLMAGGAFAFLQEMGERGLRLESDVRSQLRHRSLGYLPLIGRNTASQRSPFGRLFGRKRHEDGEADEPMPLEQMTRIVRDAPQSTFAETLRNAKLACEMLLQKRPNKVIGIISAAPGEGNTTFAANFALLLASAGKRTLLVDADLRNPSLSRMLKPAPKAGLVEAVLGDVPWASAIKIDQQTRLAILPNVPDGATEQFHYTNEIFASPGMGTLMENARKTFDYTVVDLAPFGPVVDAKAFAQHADGFILVLEWGKTPSRLVRDILEAEIDINSKVLGVVLNKTDMEQLPAYGDSGGSEKFRKNYTRYYVE</sequence>
<dbReference type="NCBIfam" id="TIGR01007">
    <property type="entry name" value="eps_fam"/>
    <property type="match status" value="1"/>
</dbReference>
<keyword evidence="12 18" id="KW-1133">Transmembrane helix</keyword>
<comment type="caution">
    <text evidence="22">The sequence shown here is derived from an EMBL/GenBank/DDBJ whole genome shotgun (WGS) entry which is preliminary data.</text>
</comment>
<evidence type="ECO:0000313" key="23">
    <source>
        <dbReference type="Proteomes" id="UP000659172"/>
    </source>
</evidence>
<dbReference type="InterPro" id="IPR005700">
    <property type="entry name" value="EPS_ExoP-like"/>
</dbReference>
<evidence type="ECO:0000256" key="10">
    <source>
        <dbReference type="ARBA" id="ARBA00022777"/>
    </source>
</evidence>
<dbReference type="InterPro" id="IPR032807">
    <property type="entry name" value="GNVR"/>
</dbReference>
<dbReference type="Pfam" id="PF02706">
    <property type="entry name" value="Wzz"/>
    <property type="match status" value="1"/>
</dbReference>
<dbReference type="InterPro" id="IPR003856">
    <property type="entry name" value="LPS_length_determ_N"/>
</dbReference>
<evidence type="ECO:0000256" key="16">
    <source>
        <dbReference type="SAM" id="Coils"/>
    </source>
</evidence>
<feature type="domain" description="Polysaccharide chain length determinant N-terminal" evidence="19">
    <location>
        <begin position="23"/>
        <end position="113"/>
    </location>
</feature>
<evidence type="ECO:0000256" key="9">
    <source>
        <dbReference type="ARBA" id="ARBA00022741"/>
    </source>
</evidence>
<dbReference type="InterPro" id="IPR027417">
    <property type="entry name" value="P-loop_NTPase"/>
</dbReference>
<name>A0ABX2QBY1_9HYPH</name>
<proteinExistence type="inferred from homology"/>
<evidence type="ECO:0000256" key="8">
    <source>
        <dbReference type="ARBA" id="ARBA00022692"/>
    </source>
</evidence>
<evidence type="ECO:0000256" key="12">
    <source>
        <dbReference type="ARBA" id="ARBA00022989"/>
    </source>
</evidence>
<evidence type="ECO:0000256" key="11">
    <source>
        <dbReference type="ARBA" id="ARBA00022840"/>
    </source>
</evidence>
<reference evidence="22 23" key="1">
    <citation type="submission" date="2020-06" db="EMBL/GenBank/DDBJ databases">
        <title>Rhizobium sp.nov. isolated from the tomato plant.</title>
        <authorList>
            <person name="Thin K.K."/>
            <person name="Zhang X."/>
            <person name="He S."/>
        </authorList>
    </citation>
    <scope>NUCLEOTIDE SEQUENCE [LARGE SCALE GENOMIC DNA]</scope>
    <source>
        <strain evidence="22 23">DBTS2</strain>
    </source>
</reference>
<evidence type="ECO:0000256" key="17">
    <source>
        <dbReference type="SAM" id="MobiDB-lite"/>
    </source>
</evidence>
<feature type="coiled-coil region" evidence="16">
    <location>
        <begin position="389"/>
        <end position="423"/>
    </location>
</feature>
<feature type="domain" description="Tyrosine-protein kinase G-rich" evidence="21">
    <location>
        <begin position="405"/>
        <end position="479"/>
    </location>
</feature>
<evidence type="ECO:0000256" key="7">
    <source>
        <dbReference type="ARBA" id="ARBA00022679"/>
    </source>
</evidence>
<keyword evidence="23" id="KW-1185">Reference proteome</keyword>
<dbReference type="InterPro" id="IPR050445">
    <property type="entry name" value="Bact_polysacc_biosynth/exp"/>
</dbReference>
<dbReference type="RefSeq" id="WP_176949233.1">
    <property type="nucleotide sequence ID" value="NZ_JABXYK010000004.1"/>
</dbReference>
<dbReference type="EC" id="2.7.10.2" evidence="4"/>
<keyword evidence="16" id="KW-0175">Coiled coil</keyword>
<evidence type="ECO:0000259" key="21">
    <source>
        <dbReference type="Pfam" id="PF13807"/>
    </source>
</evidence>
<protein>
    <recommendedName>
        <fullName evidence="4">non-specific protein-tyrosine kinase</fullName>
        <ecNumber evidence="4">2.7.10.2</ecNumber>
    </recommendedName>
</protein>
<gene>
    <name evidence="22" type="ORF">HV823_08205</name>
</gene>
<dbReference type="PANTHER" id="PTHR32309:SF13">
    <property type="entry name" value="FERRIC ENTEROBACTIN TRANSPORT PROTEIN FEPE"/>
    <property type="match status" value="1"/>
</dbReference>
<keyword evidence="6" id="KW-0997">Cell inner membrane</keyword>
<evidence type="ECO:0000256" key="3">
    <source>
        <dbReference type="ARBA" id="ARBA00008883"/>
    </source>
</evidence>